<protein>
    <recommendedName>
        <fullName evidence="3">SH3b domain-containing protein</fullName>
    </recommendedName>
</protein>
<evidence type="ECO:0000259" key="3">
    <source>
        <dbReference type="Pfam" id="PF08239"/>
    </source>
</evidence>
<feature type="domain" description="SH3b" evidence="3">
    <location>
        <begin position="50"/>
        <end position="102"/>
    </location>
</feature>
<evidence type="ECO:0000313" key="4">
    <source>
        <dbReference type="EMBL" id="GHD03274.1"/>
    </source>
</evidence>
<dbReference type="InterPro" id="IPR003646">
    <property type="entry name" value="SH3-like_bac-type"/>
</dbReference>
<comment type="caution">
    <text evidence="4">The sequence shown here is derived from an EMBL/GenBank/DDBJ whole genome shotgun (WGS) entry which is preliminary data.</text>
</comment>
<feature type="chain" id="PRO_5036883551" description="SH3b domain-containing protein" evidence="2">
    <location>
        <begin position="31"/>
        <end position="310"/>
    </location>
</feature>
<feature type="region of interest" description="Disordered" evidence="1">
    <location>
        <begin position="114"/>
        <end position="217"/>
    </location>
</feature>
<dbReference type="RefSeq" id="WP_189825300.1">
    <property type="nucleotide sequence ID" value="NZ_BMVC01000010.1"/>
</dbReference>
<dbReference type="PANTHER" id="PTHR24637">
    <property type="entry name" value="COLLAGEN"/>
    <property type="match status" value="1"/>
</dbReference>
<accession>A0A918X1D2</accession>
<dbReference type="Pfam" id="PF08239">
    <property type="entry name" value="SH3_3"/>
    <property type="match status" value="1"/>
</dbReference>
<gene>
    <name evidence="4" type="ORF">GCM10010334_50830</name>
</gene>
<evidence type="ECO:0000256" key="2">
    <source>
        <dbReference type="SAM" id="SignalP"/>
    </source>
</evidence>
<dbReference type="EMBL" id="BMVC01000010">
    <property type="protein sequence ID" value="GHD03274.1"/>
    <property type="molecule type" value="Genomic_DNA"/>
</dbReference>
<evidence type="ECO:0000313" key="5">
    <source>
        <dbReference type="Proteomes" id="UP000638353"/>
    </source>
</evidence>
<dbReference type="Gene3D" id="2.30.30.40">
    <property type="entry name" value="SH3 Domains"/>
    <property type="match status" value="1"/>
</dbReference>
<organism evidence="4 5">
    <name type="scientific">Streptomyces finlayi</name>
    <dbReference type="NCBI Taxonomy" id="67296"/>
    <lineage>
        <taxon>Bacteria</taxon>
        <taxon>Bacillati</taxon>
        <taxon>Actinomycetota</taxon>
        <taxon>Actinomycetes</taxon>
        <taxon>Kitasatosporales</taxon>
        <taxon>Streptomycetaceae</taxon>
        <taxon>Streptomyces</taxon>
    </lineage>
</organism>
<feature type="signal peptide" evidence="2">
    <location>
        <begin position="1"/>
        <end position="30"/>
    </location>
</feature>
<proteinExistence type="predicted"/>
<dbReference type="PANTHER" id="PTHR24637:SF421">
    <property type="entry name" value="CUTICLE COLLAGEN DPY-2"/>
    <property type="match status" value="1"/>
</dbReference>
<evidence type="ECO:0000256" key="1">
    <source>
        <dbReference type="SAM" id="MobiDB-lite"/>
    </source>
</evidence>
<keyword evidence="2" id="KW-0732">Signal</keyword>
<feature type="compositionally biased region" description="Low complexity" evidence="1">
    <location>
        <begin position="158"/>
        <end position="188"/>
    </location>
</feature>
<feature type="compositionally biased region" description="Low complexity" evidence="1">
    <location>
        <begin position="137"/>
        <end position="146"/>
    </location>
</feature>
<dbReference type="InterPro" id="IPR008160">
    <property type="entry name" value="Collagen"/>
</dbReference>
<dbReference type="Pfam" id="PF01391">
    <property type="entry name" value="Collagen"/>
    <property type="match status" value="1"/>
</dbReference>
<feature type="compositionally biased region" description="Low complexity" evidence="1">
    <location>
        <begin position="202"/>
        <end position="215"/>
    </location>
</feature>
<dbReference type="Proteomes" id="UP000638353">
    <property type="component" value="Unassembled WGS sequence"/>
</dbReference>
<name>A0A918X1D2_9ACTN</name>
<reference evidence="4" key="1">
    <citation type="journal article" date="2014" name="Int. J. Syst. Evol. Microbiol.">
        <title>Complete genome sequence of Corynebacterium casei LMG S-19264T (=DSM 44701T), isolated from a smear-ripened cheese.</title>
        <authorList>
            <consortium name="US DOE Joint Genome Institute (JGI-PGF)"/>
            <person name="Walter F."/>
            <person name="Albersmeier A."/>
            <person name="Kalinowski J."/>
            <person name="Ruckert C."/>
        </authorList>
    </citation>
    <scope>NUCLEOTIDE SEQUENCE</scope>
    <source>
        <strain evidence="4">JCM 4637</strain>
    </source>
</reference>
<sequence>MFSPASGRLTLGALTLGTAFALCAPVAAQAATAATPTAHGKVTSQARLLVRAAPSTGAARIGTIAPGAQVRLACKVRAQNVSGNSLWYKLSDRTGWTSARYVTNRGAIPWCPSAHRAAPGTTDPWPGGGKPGHGHGKPVTGAEGPQGPEGPRGPAGPAGPMGEKGADGAPGAAGPVGPAGAKGADGAPGPAGPKGDKGDTGSAGPKGDPGPAGAQGERGVMEVKYLAKETPVGANTQVNATSPSCPTGWRVVGGGFHMSTPQGQDFKILRSSPDHTANNWNAYVRNEGTDATGKLNVFATCIQADRMSTS</sequence>
<reference evidence="4" key="2">
    <citation type="submission" date="2020-09" db="EMBL/GenBank/DDBJ databases">
        <authorList>
            <person name="Sun Q."/>
            <person name="Ohkuma M."/>
        </authorList>
    </citation>
    <scope>NUCLEOTIDE SEQUENCE</scope>
    <source>
        <strain evidence="4">JCM 4637</strain>
    </source>
</reference>
<dbReference type="AlphaFoldDB" id="A0A918X1D2"/>